<dbReference type="Proteomes" id="UP000029079">
    <property type="component" value="Chromosome"/>
</dbReference>
<dbReference type="KEGG" id="wct:WS74_0259"/>
<keyword evidence="1" id="KW-0472">Membrane</keyword>
<feature type="transmembrane region" description="Helical" evidence="1">
    <location>
        <begin position="12"/>
        <end position="37"/>
    </location>
</feature>
<dbReference type="InterPro" id="IPR025270">
    <property type="entry name" value="DUF4044"/>
</dbReference>
<reference evidence="3" key="2">
    <citation type="submission" date="2014-08" db="EMBL/GenBank/DDBJ databases">
        <title>Complete genome of Weissella ceti strain WS74 isolated from diseased rainbow trout in Brazil.</title>
        <authorList>
            <person name="Figueiredo H.C.P."/>
            <person name="Leal C.A.G."/>
            <person name="Pereira F.L."/>
            <person name="Soares S.C."/>
            <person name="Dorella F.A."/>
            <person name="Carvalho A.F."/>
            <person name="Azevedo V.A.C."/>
        </authorList>
    </citation>
    <scope>NUCLEOTIDE SEQUENCE [LARGE SCALE GENOMIC DNA]</scope>
    <source>
        <strain evidence="3">WS74</strain>
    </source>
</reference>
<dbReference type="AlphaFoldDB" id="A0A075TZ58"/>
<dbReference type="PATRIC" id="fig|759620.7.peg.245"/>
<proteinExistence type="predicted"/>
<dbReference type="RefSeq" id="WP_100223539.1">
    <property type="nucleotide sequence ID" value="NZ_CP009223.1"/>
</dbReference>
<keyword evidence="1" id="KW-1133">Transmembrane helix</keyword>
<evidence type="ECO:0008006" key="4">
    <source>
        <dbReference type="Google" id="ProtNLM"/>
    </source>
</evidence>
<dbReference type="EMBL" id="CP009223">
    <property type="protein sequence ID" value="AIM62511.1"/>
    <property type="molecule type" value="Genomic_DNA"/>
</dbReference>
<dbReference type="OrthoDB" id="2149061at2"/>
<sequence>MATKKRKSTMQKIIKVFVVFMLAIMIVSSLLAILSIAF</sequence>
<dbReference type="KEGG" id="wce:WS08_0259"/>
<accession>A0A075TZ58</accession>
<dbReference type="Pfam" id="PF13253">
    <property type="entry name" value="DUF4044"/>
    <property type="match status" value="1"/>
</dbReference>
<name>A0A075TZ58_9LACO</name>
<organism evidence="2 3">
    <name type="scientific">Weissella ceti</name>
    <dbReference type="NCBI Taxonomy" id="759620"/>
    <lineage>
        <taxon>Bacteria</taxon>
        <taxon>Bacillati</taxon>
        <taxon>Bacillota</taxon>
        <taxon>Bacilli</taxon>
        <taxon>Lactobacillales</taxon>
        <taxon>Lactobacillaceae</taxon>
        <taxon>Weissella</taxon>
    </lineage>
</organism>
<protein>
    <recommendedName>
        <fullName evidence="4">DUF4044 domain-containing protein</fullName>
    </recommendedName>
</protein>
<dbReference type="KEGG" id="wci:WS105_0257"/>
<reference evidence="2 3" key="1">
    <citation type="journal article" date="2014" name="Genome Announc.">
        <title>Complete Genome Sequences of Fish Pathogenic Weissella ceti Strains WS74 and WS105.</title>
        <authorList>
            <person name="Figueiredo H.C."/>
            <person name="Leal C.A."/>
            <person name="Dorella F.A."/>
            <person name="Carvalho A.F."/>
            <person name="Soares S.C."/>
            <person name="Pereira F.L."/>
            <person name="Azevedo V.A."/>
        </authorList>
    </citation>
    <scope>NUCLEOTIDE SEQUENCE [LARGE SCALE GENOMIC DNA]</scope>
    <source>
        <strain evidence="2 3">WS74</strain>
    </source>
</reference>
<evidence type="ECO:0000256" key="1">
    <source>
        <dbReference type="SAM" id="Phobius"/>
    </source>
</evidence>
<gene>
    <name evidence="2" type="ORF">WS74_0259</name>
</gene>
<keyword evidence="3" id="KW-1185">Reference proteome</keyword>
<evidence type="ECO:0000313" key="2">
    <source>
        <dbReference type="EMBL" id="AIM62511.1"/>
    </source>
</evidence>
<keyword evidence="1" id="KW-0812">Transmembrane</keyword>
<evidence type="ECO:0000313" key="3">
    <source>
        <dbReference type="Proteomes" id="UP000029079"/>
    </source>
</evidence>